<dbReference type="NCBIfam" id="TIGR02937">
    <property type="entry name" value="sigma70-ECF"/>
    <property type="match status" value="1"/>
</dbReference>
<accession>A0A316FMN1</accession>
<dbReference type="GO" id="GO:0003677">
    <property type="term" value="F:DNA binding"/>
    <property type="evidence" value="ECO:0007669"/>
    <property type="project" value="InterPro"/>
</dbReference>
<dbReference type="NCBIfam" id="NF006550">
    <property type="entry name" value="PRK09047.1"/>
    <property type="match status" value="1"/>
</dbReference>
<dbReference type="InterPro" id="IPR013324">
    <property type="entry name" value="RNA_pol_sigma_r3/r4-like"/>
</dbReference>
<sequence length="207" mass="24032">MVDTMTHLTLTLAFEADYKKSHKLSRRLTLESREPLNQFLATIERKAFRMAHIATSNPDDALELVQEAMMKLVEKYHDKTAEEWTPLFYRILSSKINDWYRKQGVRNRWMAWLPKTNHSEYVSDPIENAPDTHQSPLEKTQQDQATDKLLTLLSDLSPRQQQAFLLRAWEGMSVEETAFAMGCSSGSVKTHYSRAIHALKDQLEDVY</sequence>
<dbReference type="PANTHER" id="PTHR43133">
    <property type="entry name" value="RNA POLYMERASE ECF-TYPE SIGMA FACTO"/>
    <property type="match status" value="1"/>
</dbReference>
<dbReference type="GO" id="GO:0016987">
    <property type="term" value="F:sigma factor activity"/>
    <property type="evidence" value="ECO:0007669"/>
    <property type="project" value="UniProtKB-KW"/>
</dbReference>
<dbReference type="Pfam" id="PF04542">
    <property type="entry name" value="Sigma70_r2"/>
    <property type="match status" value="1"/>
</dbReference>
<keyword evidence="4" id="KW-0804">Transcription</keyword>
<evidence type="ECO:0000256" key="2">
    <source>
        <dbReference type="ARBA" id="ARBA00023015"/>
    </source>
</evidence>
<evidence type="ECO:0000259" key="6">
    <source>
        <dbReference type="Pfam" id="PF08281"/>
    </source>
</evidence>
<gene>
    <name evidence="7" type="ORF">C8D97_107149</name>
</gene>
<dbReference type="GO" id="GO:0006352">
    <property type="term" value="P:DNA-templated transcription initiation"/>
    <property type="evidence" value="ECO:0007669"/>
    <property type="project" value="InterPro"/>
</dbReference>
<organism evidence="7 8">
    <name type="scientific">Pleionea mediterranea</name>
    <dbReference type="NCBI Taxonomy" id="523701"/>
    <lineage>
        <taxon>Bacteria</taxon>
        <taxon>Pseudomonadati</taxon>
        <taxon>Pseudomonadota</taxon>
        <taxon>Gammaproteobacteria</taxon>
        <taxon>Oceanospirillales</taxon>
        <taxon>Pleioneaceae</taxon>
        <taxon>Pleionea</taxon>
    </lineage>
</organism>
<dbReference type="InterPro" id="IPR039425">
    <property type="entry name" value="RNA_pol_sigma-70-like"/>
</dbReference>
<evidence type="ECO:0000313" key="7">
    <source>
        <dbReference type="EMBL" id="PWK49984.1"/>
    </source>
</evidence>
<dbReference type="InterPro" id="IPR013325">
    <property type="entry name" value="RNA_pol_sigma_r2"/>
</dbReference>
<dbReference type="SUPFAM" id="SSF88659">
    <property type="entry name" value="Sigma3 and sigma4 domains of RNA polymerase sigma factors"/>
    <property type="match status" value="1"/>
</dbReference>
<dbReference type="CDD" id="cd06171">
    <property type="entry name" value="Sigma70_r4"/>
    <property type="match status" value="1"/>
</dbReference>
<dbReference type="Pfam" id="PF08281">
    <property type="entry name" value="Sigma70_r4_2"/>
    <property type="match status" value="1"/>
</dbReference>
<keyword evidence="8" id="KW-1185">Reference proteome</keyword>
<dbReference type="Proteomes" id="UP000245790">
    <property type="component" value="Unassembled WGS sequence"/>
</dbReference>
<name>A0A316FMN1_9GAMM</name>
<dbReference type="PANTHER" id="PTHR43133:SF64">
    <property type="entry name" value="ECF SIGMA FACTOR"/>
    <property type="match status" value="1"/>
</dbReference>
<evidence type="ECO:0000256" key="1">
    <source>
        <dbReference type="ARBA" id="ARBA00010641"/>
    </source>
</evidence>
<dbReference type="Gene3D" id="1.10.1740.10">
    <property type="match status" value="1"/>
</dbReference>
<evidence type="ECO:0000313" key="8">
    <source>
        <dbReference type="Proteomes" id="UP000245790"/>
    </source>
</evidence>
<dbReference type="Gene3D" id="1.10.10.10">
    <property type="entry name" value="Winged helix-like DNA-binding domain superfamily/Winged helix DNA-binding domain"/>
    <property type="match status" value="1"/>
</dbReference>
<evidence type="ECO:0000256" key="4">
    <source>
        <dbReference type="ARBA" id="ARBA00023163"/>
    </source>
</evidence>
<dbReference type="InterPro" id="IPR036388">
    <property type="entry name" value="WH-like_DNA-bd_sf"/>
</dbReference>
<evidence type="ECO:0000256" key="3">
    <source>
        <dbReference type="ARBA" id="ARBA00023082"/>
    </source>
</evidence>
<dbReference type="InterPro" id="IPR007627">
    <property type="entry name" value="RNA_pol_sigma70_r2"/>
</dbReference>
<comment type="caution">
    <text evidence="7">The sequence shown here is derived from an EMBL/GenBank/DDBJ whole genome shotgun (WGS) entry which is preliminary data.</text>
</comment>
<protein>
    <submittedName>
        <fullName evidence="7">RNA polymerase sigma-70 factor (ECF subfamily)</fullName>
    </submittedName>
</protein>
<feature type="domain" description="RNA polymerase sigma factor 70 region 4 type 2" evidence="6">
    <location>
        <begin position="147"/>
        <end position="196"/>
    </location>
</feature>
<dbReference type="InterPro" id="IPR013249">
    <property type="entry name" value="RNA_pol_sigma70_r4_t2"/>
</dbReference>
<dbReference type="AlphaFoldDB" id="A0A316FMN1"/>
<comment type="similarity">
    <text evidence="1">Belongs to the sigma-70 factor family. ECF subfamily.</text>
</comment>
<evidence type="ECO:0000259" key="5">
    <source>
        <dbReference type="Pfam" id="PF04542"/>
    </source>
</evidence>
<proteinExistence type="inferred from homology"/>
<dbReference type="InterPro" id="IPR014284">
    <property type="entry name" value="RNA_pol_sigma-70_dom"/>
</dbReference>
<feature type="domain" description="RNA polymerase sigma-70 region 2" evidence="5">
    <location>
        <begin position="41"/>
        <end position="104"/>
    </location>
</feature>
<keyword evidence="2" id="KW-0805">Transcription regulation</keyword>
<dbReference type="SUPFAM" id="SSF88946">
    <property type="entry name" value="Sigma2 domain of RNA polymerase sigma factors"/>
    <property type="match status" value="1"/>
</dbReference>
<reference evidence="7 8" key="1">
    <citation type="submission" date="2018-05" db="EMBL/GenBank/DDBJ databases">
        <title>Genomic Encyclopedia of Type Strains, Phase IV (KMG-IV): sequencing the most valuable type-strain genomes for metagenomic binning, comparative biology and taxonomic classification.</title>
        <authorList>
            <person name="Goeker M."/>
        </authorList>
    </citation>
    <scope>NUCLEOTIDE SEQUENCE [LARGE SCALE GENOMIC DNA]</scope>
    <source>
        <strain evidence="7 8">DSM 25350</strain>
    </source>
</reference>
<keyword evidence="3" id="KW-0731">Sigma factor</keyword>
<dbReference type="EMBL" id="QGGU01000007">
    <property type="protein sequence ID" value="PWK49984.1"/>
    <property type="molecule type" value="Genomic_DNA"/>
</dbReference>